<dbReference type="GO" id="GO:0005829">
    <property type="term" value="C:cytosol"/>
    <property type="evidence" value="ECO:0007669"/>
    <property type="project" value="TreeGrafter"/>
</dbReference>
<evidence type="ECO:0000313" key="5">
    <source>
        <dbReference type="EMBL" id="EHO63765.1"/>
    </source>
</evidence>
<dbReference type="InterPro" id="IPR020084">
    <property type="entry name" value="NUDIX_hydrolase_CS"/>
</dbReference>
<protein>
    <recommendedName>
        <fullName evidence="4">Nudix hydrolase domain-containing protein</fullName>
    </recommendedName>
</protein>
<dbReference type="OrthoDB" id="9806150at2"/>
<accession>H1CY98</accession>
<dbReference type="PRINTS" id="PR00502">
    <property type="entry name" value="NUDIXFAMILY"/>
</dbReference>
<dbReference type="STRING" id="742743.HMPREF9453_00336"/>
<dbReference type="PROSITE" id="PS00893">
    <property type="entry name" value="NUDIX_BOX"/>
    <property type="match status" value="1"/>
</dbReference>
<comment type="similarity">
    <text evidence="3">Belongs to the Nudix hydrolase family.</text>
</comment>
<evidence type="ECO:0000259" key="4">
    <source>
        <dbReference type="PROSITE" id="PS51462"/>
    </source>
</evidence>
<comment type="caution">
    <text evidence="5">The sequence shown here is derived from an EMBL/GenBank/DDBJ whole genome shotgun (WGS) entry which is preliminary data.</text>
</comment>
<evidence type="ECO:0000256" key="2">
    <source>
        <dbReference type="ARBA" id="ARBA00022801"/>
    </source>
</evidence>
<dbReference type="AlphaFoldDB" id="H1CY98"/>
<keyword evidence="2 3" id="KW-0378">Hydrolase</keyword>
<dbReference type="GO" id="GO:0006753">
    <property type="term" value="P:nucleoside phosphate metabolic process"/>
    <property type="evidence" value="ECO:0007669"/>
    <property type="project" value="TreeGrafter"/>
</dbReference>
<dbReference type="PANTHER" id="PTHR11839:SF18">
    <property type="entry name" value="NUDIX HYDROLASE DOMAIN-CONTAINING PROTEIN"/>
    <property type="match status" value="1"/>
</dbReference>
<dbReference type="InterPro" id="IPR000086">
    <property type="entry name" value="NUDIX_hydrolase_dom"/>
</dbReference>
<sequence length="176" mass="19661">MSVEKEKMVSREEIYDGQIVHLFKDQVELAGRKAVREVILHCGAAAIIPVTADGKVLFVKQYRYPVGEALLEIPAGKMDPGETPDACAARELEEETGYRGTLKKLGYVYTTPGFCNETIHLYLATDLVHTAQHLDEGEFLDVLPIPLDEVWDMIRKGHIYDAKTLSAFAIARDVLK</sequence>
<dbReference type="PATRIC" id="fig|742743.3.peg.345"/>
<dbReference type="GO" id="GO:0019693">
    <property type="term" value="P:ribose phosphate metabolic process"/>
    <property type="evidence" value="ECO:0007669"/>
    <property type="project" value="TreeGrafter"/>
</dbReference>
<evidence type="ECO:0000256" key="3">
    <source>
        <dbReference type="RuleBase" id="RU003476"/>
    </source>
</evidence>
<dbReference type="Pfam" id="PF00293">
    <property type="entry name" value="NUDIX"/>
    <property type="match status" value="1"/>
</dbReference>
<dbReference type="InterPro" id="IPR015797">
    <property type="entry name" value="NUDIX_hydrolase-like_dom_sf"/>
</dbReference>
<dbReference type="HOGENOM" id="CLU_062658_5_1_9"/>
<dbReference type="eggNOG" id="COG0494">
    <property type="taxonomic scope" value="Bacteria"/>
</dbReference>
<organism evidence="5 6">
    <name type="scientific">Dialister succinatiphilus YIT 11850</name>
    <dbReference type="NCBI Taxonomy" id="742743"/>
    <lineage>
        <taxon>Bacteria</taxon>
        <taxon>Bacillati</taxon>
        <taxon>Bacillota</taxon>
        <taxon>Negativicutes</taxon>
        <taxon>Veillonellales</taxon>
        <taxon>Veillonellaceae</taxon>
        <taxon>Dialister</taxon>
    </lineage>
</organism>
<dbReference type="InterPro" id="IPR020476">
    <property type="entry name" value="Nudix_hydrolase"/>
</dbReference>
<reference evidence="5 6" key="1">
    <citation type="submission" date="2011-11" db="EMBL/GenBank/DDBJ databases">
        <title>The Genome Sequence of Dialister succinatiphilus YIT 11850.</title>
        <authorList>
            <consortium name="The Broad Institute Genome Sequencing Platform"/>
            <person name="Earl A."/>
            <person name="Ward D."/>
            <person name="Feldgarden M."/>
            <person name="Gevers D."/>
            <person name="Morotomi M."/>
            <person name="Young S.K."/>
            <person name="Zeng Q."/>
            <person name="Gargeya S."/>
            <person name="Fitzgerald M."/>
            <person name="Haas B."/>
            <person name="Abouelleil A."/>
            <person name="Alvarado L."/>
            <person name="Arachchi H.M."/>
            <person name="Berlin A."/>
            <person name="Brown A."/>
            <person name="Chapman S.B."/>
            <person name="Dunbar C."/>
            <person name="Gearin G."/>
            <person name="Goldberg J."/>
            <person name="Griggs A."/>
            <person name="Gujja S."/>
            <person name="Heiman D."/>
            <person name="Howarth C."/>
            <person name="Lui A."/>
            <person name="MacDonald P.J.P."/>
            <person name="Montmayeur A."/>
            <person name="Murphy C."/>
            <person name="Neiman D."/>
            <person name="Pearson M."/>
            <person name="Priest M."/>
            <person name="Roberts A."/>
            <person name="Saif S."/>
            <person name="Shea T."/>
            <person name="Sisk P."/>
            <person name="Stolte C."/>
            <person name="Sykes S."/>
            <person name="Wortman J."/>
            <person name="Nusbaum C."/>
            <person name="Birren B."/>
        </authorList>
    </citation>
    <scope>NUCLEOTIDE SEQUENCE [LARGE SCALE GENOMIC DNA]</scope>
    <source>
        <strain evidence="5 6">YIT 11850</strain>
    </source>
</reference>
<dbReference type="Gene3D" id="3.90.79.10">
    <property type="entry name" value="Nucleoside Triphosphate Pyrophosphohydrolase"/>
    <property type="match status" value="1"/>
</dbReference>
<dbReference type="PANTHER" id="PTHR11839">
    <property type="entry name" value="UDP/ADP-SUGAR PYROPHOSPHATASE"/>
    <property type="match status" value="1"/>
</dbReference>
<dbReference type="CDD" id="cd03424">
    <property type="entry name" value="NUDIX_ADPRase_Nudt5_UGPPase_Nudt14"/>
    <property type="match status" value="1"/>
</dbReference>
<dbReference type="FunFam" id="3.90.79.10:FF:000024">
    <property type="entry name" value="ADP-ribose pyrophosphatase"/>
    <property type="match status" value="1"/>
</dbReference>
<keyword evidence="6" id="KW-1185">Reference proteome</keyword>
<dbReference type="Proteomes" id="UP000003277">
    <property type="component" value="Unassembled WGS sequence"/>
</dbReference>
<evidence type="ECO:0000313" key="6">
    <source>
        <dbReference type="Proteomes" id="UP000003277"/>
    </source>
</evidence>
<dbReference type="RefSeq" id="WP_008858842.1">
    <property type="nucleotide sequence ID" value="NZ_JH591187.1"/>
</dbReference>
<dbReference type="PROSITE" id="PS51462">
    <property type="entry name" value="NUDIX"/>
    <property type="match status" value="1"/>
</dbReference>
<evidence type="ECO:0000256" key="1">
    <source>
        <dbReference type="ARBA" id="ARBA00001946"/>
    </source>
</evidence>
<dbReference type="SUPFAM" id="SSF55811">
    <property type="entry name" value="Nudix"/>
    <property type="match status" value="1"/>
</dbReference>
<gene>
    <name evidence="5" type="ORF">HMPREF9453_00336</name>
</gene>
<feature type="domain" description="Nudix hydrolase" evidence="4">
    <location>
        <begin position="39"/>
        <end position="167"/>
    </location>
</feature>
<proteinExistence type="inferred from homology"/>
<name>H1CY98_9FIRM</name>
<dbReference type="EMBL" id="ADLT01000009">
    <property type="protein sequence ID" value="EHO63765.1"/>
    <property type="molecule type" value="Genomic_DNA"/>
</dbReference>
<dbReference type="GO" id="GO:0016462">
    <property type="term" value="F:pyrophosphatase activity"/>
    <property type="evidence" value="ECO:0007669"/>
    <property type="project" value="UniProtKB-ARBA"/>
</dbReference>
<comment type="cofactor">
    <cofactor evidence="1">
        <name>Mg(2+)</name>
        <dbReference type="ChEBI" id="CHEBI:18420"/>
    </cofactor>
</comment>